<name>A0A4V5UYS9_9ACTN</name>
<dbReference type="AlphaFoldDB" id="A0A4V5UYS9"/>
<evidence type="ECO:0000256" key="1">
    <source>
        <dbReference type="SAM" id="SignalP"/>
    </source>
</evidence>
<gene>
    <name evidence="2" type="ORF">FDA94_24065</name>
</gene>
<dbReference type="Gene3D" id="3.30.530.20">
    <property type="match status" value="1"/>
</dbReference>
<keyword evidence="3" id="KW-1185">Reference proteome</keyword>
<dbReference type="Proteomes" id="UP000308705">
    <property type="component" value="Unassembled WGS sequence"/>
</dbReference>
<dbReference type="SUPFAM" id="SSF55961">
    <property type="entry name" value="Bet v1-like"/>
    <property type="match status" value="1"/>
</dbReference>
<evidence type="ECO:0008006" key="4">
    <source>
        <dbReference type="Google" id="ProtNLM"/>
    </source>
</evidence>
<feature type="signal peptide" evidence="1">
    <location>
        <begin position="1"/>
        <end position="24"/>
    </location>
</feature>
<reference evidence="2 3" key="1">
    <citation type="submission" date="2019-04" db="EMBL/GenBank/DDBJ databases">
        <title>Herbidospora sp. NEAU-GS14.nov., a novel actinomycete isolated from soil.</title>
        <authorList>
            <person name="Han L."/>
        </authorList>
    </citation>
    <scope>NUCLEOTIDE SEQUENCE [LARGE SCALE GENOMIC DNA]</scope>
    <source>
        <strain evidence="2 3">NEAU-GS14</strain>
    </source>
</reference>
<evidence type="ECO:0000313" key="3">
    <source>
        <dbReference type="Proteomes" id="UP000308705"/>
    </source>
</evidence>
<organism evidence="2 3">
    <name type="scientific">Herbidospora galbida</name>
    <dbReference type="NCBI Taxonomy" id="2575442"/>
    <lineage>
        <taxon>Bacteria</taxon>
        <taxon>Bacillati</taxon>
        <taxon>Actinomycetota</taxon>
        <taxon>Actinomycetes</taxon>
        <taxon>Streptosporangiales</taxon>
        <taxon>Streptosporangiaceae</taxon>
        <taxon>Herbidospora</taxon>
    </lineage>
</organism>
<evidence type="ECO:0000313" key="2">
    <source>
        <dbReference type="EMBL" id="TKK85973.1"/>
    </source>
</evidence>
<proteinExistence type="predicted"/>
<accession>A0A4V5UYS9</accession>
<dbReference type="EMBL" id="SZQA01000024">
    <property type="protein sequence ID" value="TKK85973.1"/>
    <property type="molecule type" value="Genomic_DNA"/>
</dbReference>
<protein>
    <recommendedName>
        <fullName evidence="4">SRPBCC family protein</fullName>
    </recommendedName>
</protein>
<dbReference type="OrthoDB" id="4532483at2"/>
<comment type="caution">
    <text evidence="2">The sequence shown here is derived from an EMBL/GenBank/DDBJ whole genome shotgun (WGS) entry which is preliminary data.</text>
</comment>
<dbReference type="InterPro" id="IPR023393">
    <property type="entry name" value="START-like_dom_sf"/>
</dbReference>
<sequence>MKTRLLRFLSAPLLAISLVLSVFGAPARAATDLELAQEWLTTWNTYKFTQVADPLPEGRSRASQSISIVIDAPRSQVFWAYSNFNNHIGANPVLERVVTHSDTTQYGVEARRLTAIEVIPMEPAPLTLNTHACQKLYLADYYYTVDSWSTGNIVTHQKITFEKVTGNKTKVTENLTFETPTELIDLALTSGVQAHQGIQTVLKQRIESGAL</sequence>
<feature type="chain" id="PRO_5038983759" description="SRPBCC family protein" evidence="1">
    <location>
        <begin position="25"/>
        <end position="211"/>
    </location>
</feature>
<keyword evidence="1" id="KW-0732">Signal</keyword>